<gene>
    <name evidence="2" type="ORF">AYO21_11509</name>
</gene>
<sequence length="165" mass="18234">MPTLATQATRKTNLHKLDVCIKVSNMLADMASPGGPVVVFRTIVALMESAEQWERTQGPISRLWTGTTRQEALLDLVDDTRTPVVASTLWKCSNPAAAAVSDHTFHKNNKNSNNKNNNNKNSNNKNSNNKNSNNKNSNNKNSNNKNSNNKNSNNKNSNNKNNKNT</sequence>
<dbReference type="EMBL" id="LVKK01000164">
    <property type="protein sequence ID" value="OAG34329.1"/>
    <property type="molecule type" value="Genomic_DNA"/>
</dbReference>
<evidence type="ECO:0000313" key="3">
    <source>
        <dbReference type="Proteomes" id="UP000077002"/>
    </source>
</evidence>
<dbReference type="GeneID" id="34606602"/>
<dbReference type="Proteomes" id="UP000077002">
    <property type="component" value="Unassembled WGS sequence"/>
</dbReference>
<reference evidence="2 3" key="1">
    <citation type="submission" date="2016-03" db="EMBL/GenBank/DDBJ databases">
        <title>Draft genome sequence of the Fonsecaea monophora CBS 269.37.</title>
        <authorList>
            <person name="Bombassaro A."/>
            <person name="Vinicius W.A."/>
            <person name="De Hoog S."/>
            <person name="Sun J."/>
            <person name="Souza E.M."/>
            <person name="Raittz R.T."/>
            <person name="Costa F."/>
            <person name="Leao A.C."/>
            <person name="Tadra-Sfeir M.Z."/>
            <person name="Baura V."/>
            <person name="Balsanelli E."/>
            <person name="Pedrosa F.O."/>
            <person name="Moreno L.F."/>
            <person name="Steffens M.B."/>
            <person name="Xi L."/>
            <person name="Bocca A.L."/>
            <person name="Felipe M.S."/>
            <person name="Teixeira M."/>
            <person name="Telles Filho F.Q."/>
            <person name="Azevedo C.M."/>
            <person name="Gomes R."/>
            <person name="Vicente V.A."/>
        </authorList>
    </citation>
    <scope>NUCLEOTIDE SEQUENCE [LARGE SCALE GENOMIC DNA]</scope>
    <source>
        <strain evidence="2 3">CBS 269.37</strain>
    </source>
</reference>
<accession>A0A177ETL2</accession>
<comment type="caution">
    <text evidence="2">The sequence shown here is derived from an EMBL/GenBank/DDBJ whole genome shotgun (WGS) entry which is preliminary data.</text>
</comment>
<organism evidence="2 3">
    <name type="scientific">Fonsecaea monophora</name>
    <dbReference type="NCBI Taxonomy" id="254056"/>
    <lineage>
        <taxon>Eukaryota</taxon>
        <taxon>Fungi</taxon>
        <taxon>Dikarya</taxon>
        <taxon>Ascomycota</taxon>
        <taxon>Pezizomycotina</taxon>
        <taxon>Eurotiomycetes</taxon>
        <taxon>Chaetothyriomycetidae</taxon>
        <taxon>Chaetothyriales</taxon>
        <taxon>Herpotrichiellaceae</taxon>
        <taxon>Fonsecaea</taxon>
    </lineage>
</organism>
<protein>
    <submittedName>
        <fullName evidence="2">Uncharacterized protein</fullName>
    </submittedName>
</protein>
<proteinExistence type="predicted"/>
<evidence type="ECO:0000256" key="1">
    <source>
        <dbReference type="SAM" id="MobiDB-lite"/>
    </source>
</evidence>
<name>A0A177ETL2_9EURO</name>
<feature type="compositionally biased region" description="Low complexity" evidence="1">
    <location>
        <begin position="110"/>
        <end position="165"/>
    </location>
</feature>
<dbReference type="AlphaFoldDB" id="A0A177ETL2"/>
<dbReference type="RefSeq" id="XP_022506281.1">
    <property type="nucleotide sequence ID" value="XM_022661399.1"/>
</dbReference>
<feature type="region of interest" description="Disordered" evidence="1">
    <location>
        <begin position="101"/>
        <end position="165"/>
    </location>
</feature>
<keyword evidence="3" id="KW-1185">Reference proteome</keyword>
<evidence type="ECO:0000313" key="2">
    <source>
        <dbReference type="EMBL" id="OAG34329.1"/>
    </source>
</evidence>